<proteinExistence type="predicted"/>
<evidence type="ECO:0000313" key="1">
    <source>
        <dbReference type="EMBL" id="AIX13060.1"/>
    </source>
</evidence>
<sequence length="160" mass="18010">MSEETKVTAESIQSQISELMINTIKDPETGALPEQYATVFNQFATDEDGYPFMQTLAGIVSLVDTTVNYSPSFGYNAEQIAFETANLALLAYRNGWEFAAGAGHFIDPLNHNLLMGTEGYKAHQYYIEQNVIQQIRRLGEKRKEEQPKLILPPNKIVKPH</sequence>
<accession>A0A0A0YSR2</accession>
<organism evidence="1 2">
    <name type="scientific">Erwinia phage phiEa2809</name>
    <dbReference type="NCBI Taxonomy" id="1564096"/>
    <lineage>
        <taxon>Viruses</taxon>
        <taxon>Duplodnaviria</taxon>
        <taxon>Heunggongvirae</taxon>
        <taxon>Uroviricota</taxon>
        <taxon>Caudoviricetes</taxon>
        <taxon>Pantevenvirales</taxon>
        <taxon>Ackermannviridae</taxon>
        <taxon>Nezavisimistyvirus</taxon>
        <taxon>Nezavisimistyvirus Ea2809</taxon>
    </lineage>
</organism>
<dbReference type="KEGG" id="vg:24623179"/>
<gene>
    <name evidence="1" type="ORF">NW77_052</name>
</gene>
<dbReference type="Proteomes" id="UP000030322">
    <property type="component" value="Segment"/>
</dbReference>
<protein>
    <submittedName>
        <fullName evidence="1">Uncharacterized protein</fullName>
    </submittedName>
</protein>
<dbReference type="EMBL" id="KP037007">
    <property type="protein sequence ID" value="AIX13060.1"/>
    <property type="molecule type" value="Genomic_DNA"/>
</dbReference>
<keyword evidence="2" id="KW-1185">Reference proteome</keyword>
<dbReference type="RefSeq" id="YP_009147564.1">
    <property type="nucleotide sequence ID" value="NC_027340.1"/>
</dbReference>
<reference evidence="1 2" key="1">
    <citation type="submission" date="2014-10" db="EMBL/GenBank/DDBJ databases">
        <title>Characterization of a new ViI-like Erwinia amylovora bacteriophage.</title>
        <authorList>
            <person name="Lagonenko A.L."/>
            <person name="Valentovich L.N."/>
        </authorList>
    </citation>
    <scope>NUCLEOTIDE SEQUENCE [LARGE SCALE GENOMIC DNA]</scope>
</reference>
<dbReference type="GeneID" id="24623179"/>
<name>A0A0A0YSR2_9CAUD</name>
<evidence type="ECO:0000313" key="2">
    <source>
        <dbReference type="Proteomes" id="UP000030322"/>
    </source>
</evidence>